<sequence length="142" mass="16120">MKAQRFVSLDPDGTSGGRWMYVVVEAGTGVFYQQQYGGTACREGQVEGFLVPLFGLDALDALRRLFEKHFRRAGTWNHPWPDDERNRLRDIVGSIPYWACDGNAETRHDLRLDESRIGEVDEAWVPVITPDGPGVLMWHNSD</sequence>
<proteinExistence type="predicted"/>
<dbReference type="InterPro" id="IPR046182">
    <property type="entry name" value="DUF6210"/>
</dbReference>
<gene>
    <name evidence="1" type="ORF">AAH991_12340</name>
</gene>
<dbReference type="RefSeq" id="WP_346225913.1">
    <property type="nucleotide sequence ID" value="NZ_JBDJAW010000008.1"/>
</dbReference>
<evidence type="ECO:0000313" key="2">
    <source>
        <dbReference type="Proteomes" id="UP001447516"/>
    </source>
</evidence>
<dbReference type="EMBL" id="JBDJAW010000008">
    <property type="protein sequence ID" value="MEN3535897.1"/>
    <property type="molecule type" value="Genomic_DNA"/>
</dbReference>
<evidence type="ECO:0000313" key="1">
    <source>
        <dbReference type="EMBL" id="MEN3535897.1"/>
    </source>
</evidence>
<name>A0ABV0AKQ0_9ACTN</name>
<dbReference type="Proteomes" id="UP001447516">
    <property type="component" value="Unassembled WGS sequence"/>
</dbReference>
<comment type="caution">
    <text evidence="1">The sequence shown here is derived from an EMBL/GenBank/DDBJ whole genome shotgun (WGS) entry which is preliminary data.</text>
</comment>
<accession>A0ABV0AKQ0</accession>
<protein>
    <submittedName>
        <fullName evidence="1">DUF6210 family protein</fullName>
    </submittedName>
</protein>
<organism evidence="1 2">
    <name type="scientific">Microbispora maris</name>
    <dbReference type="NCBI Taxonomy" id="3144104"/>
    <lineage>
        <taxon>Bacteria</taxon>
        <taxon>Bacillati</taxon>
        <taxon>Actinomycetota</taxon>
        <taxon>Actinomycetes</taxon>
        <taxon>Streptosporangiales</taxon>
        <taxon>Streptosporangiaceae</taxon>
        <taxon>Microbispora</taxon>
    </lineage>
</organism>
<dbReference type="Pfam" id="PF19715">
    <property type="entry name" value="DUF6210"/>
    <property type="match status" value="1"/>
</dbReference>
<keyword evidence="2" id="KW-1185">Reference proteome</keyword>
<reference evidence="1 2" key="1">
    <citation type="submission" date="2024-05" db="EMBL/GenBank/DDBJ databases">
        <title>Microbispora sp.ZYX-F-249.</title>
        <authorList>
            <person name="Xie H."/>
        </authorList>
    </citation>
    <scope>NUCLEOTIDE SEQUENCE [LARGE SCALE GENOMIC DNA]</scope>
    <source>
        <strain evidence="1 2">ZYX-F-249</strain>
    </source>
</reference>